<dbReference type="NCBIfam" id="NF047337">
    <property type="entry name" value="hydrolase_RcgR"/>
    <property type="match status" value="1"/>
</dbReference>
<dbReference type="GO" id="GO:0016787">
    <property type="term" value="F:hydrolase activity"/>
    <property type="evidence" value="ECO:0007669"/>
    <property type="project" value="UniProtKB-KW"/>
</dbReference>
<evidence type="ECO:0000313" key="2">
    <source>
        <dbReference type="Proteomes" id="UP001203945"/>
    </source>
</evidence>
<organism evidence="1 2">
    <name type="scientific">Paracoccus albicereus</name>
    <dbReference type="NCBI Taxonomy" id="2922394"/>
    <lineage>
        <taxon>Bacteria</taxon>
        <taxon>Pseudomonadati</taxon>
        <taxon>Pseudomonadota</taxon>
        <taxon>Alphaproteobacteria</taxon>
        <taxon>Rhodobacterales</taxon>
        <taxon>Paracoccaceae</taxon>
        <taxon>Paracoccus</taxon>
    </lineage>
</organism>
<name>A0ABT1MUQ4_9RHOB</name>
<keyword evidence="1" id="KW-0378">Hydrolase</keyword>
<accession>A0ABT1MUQ4</accession>
<protein>
    <submittedName>
        <fullName evidence="1">Dienelactone hydrolase-related enzyme</fullName>
    </submittedName>
</protein>
<evidence type="ECO:0000313" key="1">
    <source>
        <dbReference type="EMBL" id="MCQ0972052.1"/>
    </source>
</evidence>
<gene>
    <name evidence="1" type="ORF">MLD63_16660</name>
</gene>
<dbReference type="InterPro" id="IPR058111">
    <property type="entry name" value="RcgR-like"/>
</dbReference>
<reference evidence="1 2" key="1">
    <citation type="submission" date="2022-03" db="EMBL/GenBank/DDBJ databases">
        <authorList>
            <person name="He Y."/>
        </authorList>
    </citation>
    <scope>NUCLEOTIDE SEQUENCE [LARGE SCALE GENOMIC DNA]</scope>
    <source>
        <strain evidence="1 2">TK19116</strain>
    </source>
</reference>
<dbReference type="SUPFAM" id="SSF53474">
    <property type="entry name" value="alpha/beta-Hydrolases"/>
    <property type="match status" value="1"/>
</dbReference>
<proteinExistence type="predicted"/>
<keyword evidence="2" id="KW-1185">Reference proteome</keyword>
<dbReference type="Proteomes" id="UP001203945">
    <property type="component" value="Unassembled WGS sequence"/>
</dbReference>
<dbReference type="EMBL" id="JAKZEU010000007">
    <property type="protein sequence ID" value="MCQ0972052.1"/>
    <property type="molecule type" value="Genomic_DNA"/>
</dbReference>
<dbReference type="Gene3D" id="3.40.50.1820">
    <property type="entry name" value="alpha/beta hydrolase"/>
    <property type="match status" value="1"/>
</dbReference>
<dbReference type="InterPro" id="IPR029058">
    <property type="entry name" value="AB_hydrolase_fold"/>
</dbReference>
<comment type="caution">
    <text evidence="1">The sequence shown here is derived from an EMBL/GenBank/DDBJ whole genome shotgun (WGS) entry which is preliminary data.</text>
</comment>
<sequence>MWEAAGMYHRWLDRWDEQRASRGDVPKEEAAYVLDAELAFPDSHGVTSLAEFCALADRATVDPTFFADPGQKDTVVTREDGWIRFKSSVSTGVEENDLVWAKVTKRRSTDRALVVFHHWNASFRSPKIANFFSRRAVAVVEMAMPYHLERSRPASSYADYMLSPNLGRTMQSMRQAVLDGRKLIRALKNEGYEDISVLGMSLGSWVAGLIAAHDPIVRRAALFLSAGSLADMVWTGRATHHIRASLEPEISLVDLRRAWGPLNLENYADNLARTDLDLQFVFATRDTVVLPELSKHLMAKLENAGAAPGILELNCGHYSLSLPPQIIWAGMSVLRLLSRSGRSVL</sequence>
<dbReference type="RefSeq" id="WP_255331054.1">
    <property type="nucleotide sequence ID" value="NZ_JAKZEU010000007.1"/>
</dbReference>